<protein>
    <submittedName>
        <fullName evidence="1">Uncharacterized protein</fullName>
    </submittedName>
</protein>
<evidence type="ECO:0000313" key="1">
    <source>
        <dbReference type="EMBL" id="MCI49714.1"/>
    </source>
</evidence>
<reference evidence="1 2" key="1">
    <citation type="journal article" date="2018" name="Front. Plant Sci.">
        <title>Red Clover (Trifolium pratense) and Zigzag Clover (T. medium) - A Picture of Genomic Similarities and Differences.</title>
        <authorList>
            <person name="Dluhosova J."/>
            <person name="Istvanek J."/>
            <person name="Nedelnik J."/>
            <person name="Repkova J."/>
        </authorList>
    </citation>
    <scope>NUCLEOTIDE SEQUENCE [LARGE SCALE GENOMIC DNA]</scope>
    <source>
        <strain evidence="2">cv. 10/8</strain>
        <tissue evidence="1">Leaf</tissue>
    </source>
</reference>
<evidence type="ECO:0000313" key="2">
    <source>
        <dbReference type="Proteomes" id="UP000265520"/>
    </source>
</evidence>
<feature type="non-terminal residue" evidence="1">
    <location>
        <position position="8"/>
    </location>
</feature>
<sequence>MESEREAG</sequence>
<dbReference type="Proteomes" id="UP000265520">
    <property type="component" value="Unassembled WGS sequence"/>
</dbReference>
<comment type="caution">
    <text evidence="1">The sequence shown here is derived from an EMBL/GenBank/DDBJ whole genome shotgun (WGS) entry which is preliminary data.</text>
</comment>
<accession>A0A392SNF3</accession>
<keyword evidence="2" id="KW-1185">Reference proteome</keyword>
<name>A0A392SNF3_9FABA</name>
<dbReference type="EMBL" id="LXQA010405351">
    <property type="protein sequence ID" value="MCI49714.1"/>
    <property type="molecule type" value="Genomic_DNA"/>
</dbReference>
<organism evidence="1 2">
    <name type="scientific">Trifolium medium</name>
    <dbReference type="NCBI Taxonomy" id="97028"/>
    <lineage>
        <taxon>Eukaryota</taxon>
        <taxon>Viridiplantae</taxon>
        <taxon>Streptophyta</taxon>
        <taxon>Embryophyta</taxon>
        <taxon>Tracheophyta</taxon>
        <taxon>Spermatophyta</taxon>
        <taxon>Magnoliopsida</taxon>
        <taxon>eudicotyledons</taxon>
        <taxon>Gunneridae</taxon>
        <taxon>Pentapetalae</taxon>
        <taxon>rosids</taxon>
        <taxon>fabids</taxon>
        <taxon>Fabales</taxon>
        <taxon>Fabaceae</taxon>
        <taxon>Papilionoideae</taxon>
        <taxon>50 kb inversion clade</taxon>
        <taxon>NPAAA clade</taxon>
        <taxon>Hologalegina</taxon>
        <taxon>IRL clade</taxon>
        <taxon>Trifolieae</taxon>
        <taxon>Trifolium</taxon>
    </lineage>
</organism>
<proteinExistence type="predicted"/>